<dbReference type="InterPro" id="IPR019734">
    <property type="entry name" value="TPR_rpt"/>
</dbReference>
<dbReference type="Gene3D" id="3.40.50.11350">
    <property type="match status" value="1"/>
</dbReference>
<dbReference type="RefSeq" id="WP_058277651.1">
    <property type="nucleotide sequence ID" value="NZ_CYPU01000039.1"/>
</dbReference>
<dbReference type="SMART" id="SM00028">
    <property type="entry name" value="TPR"/>
    <property type="match status" value="2"/>
</dbReference>
<keyword evidence="1" id="KW-0802">TPR repeat</keyword>
<evidence type="ECO:0000313" key="3">
    <source>
        <dbReference type="Proteomes" id="UP000050783"/>
    </source>
</evidence>
<evidence type="ECO:0000313" key="2">
    <source>
        <dbReference type="EMBL" id="CUH48080.1"/>
    </source>
</evidence>
<dbReference type="EMBL" id="CYPU01000039">
    <property type="protein sequence ID" value="CUH48080.1"/>
    <property type="molecule type" value="Genomic_DNA"/>
</dbReference>
<protein>
    <submittedName>
        <fullName evidence="2">Putative PEP-CTERM system TPR-repeat lipoprotein</fullName>
    </submittedName>
</protein>
<dbReference type="AlphaFoldDB" id="A0A0P1EDY9"/>
<sequence>MTAAKGVFVGQRKDRMGARLLMMLTCIRLAEDFGTTYRVNWFPQGADAPELDHPQELFAQDWMDEHFLTPKEFGALSQNALPIWSFQSDTSPDRLITHLNAGRSVLVEEGFEVLAFPWEDVETIRPRYRDFIHGVGFTEEIREIMDCADARLSGQGVSAYHIRRGDILNGLPWKHTTWPAKIEPEELYEAHLAKNVDKAAIMFSDQPELISRFQKRYPRLMQMQDISDVSGMTRAQRDFLELYAMSRANSVIAPPVSAFSMAAARLSGQQHMTFREALTYEERNAANDKAIERLKSGPNKFLNSSEAAHIYSKVLFHLHSFRFEDRSVEAVEIAEPLLASGADNAFLPRLQALNLFYQKRWREALDLTEKSLADPNVWPEDWAALCALRCAILGQLGNRWRAAQSFCQAIWSKPLRPDVVVLSSRALYRDQLSLRLLPPTDWMLQRSMRRPWYSFNSFIAQRKVISRLPCNFDALLLDWADLAIDQKARRLLTSSKRLRTLEWGLKRPKDIMDEDLSVVSFSTQLRLHLGDLGRANAIDISRDIASKQPENPLYHKRLAELLEAEGDASRARLTMAEALACDPDNPFLIFAMGRLLERIGATEQGETQIIRAAELDIATASIQGMAGQIYLRRGNKAKARRFLQKAHNLYPSYKRFQNQLKRVER</sequence>
<dbReference type="InterPro" id="IPR011990">
    <property type="entry name" value="TPR-like_helical_dom_sf"/>
</dbReference>
<dbReference type="Gene3D" id="1.25.40.10">
    <property type="entry name" value="Tetratricopeptide repeat domain"/>
    <property type="match status" value="1"/>
</dbReference>
<keyword evidence="2" id="KW-0449">Lipoprotein</keyword>
<dbReference type="SUPFAM" id="SSF48452">
    <property type="entry name" value="TPR-like"/>
    <property type="match status" value="1"/>
</dbReference>
<dbReference type="Proteomes" id="UP000050783">
    <property type="component" value="Unassembled WGS sequence"/>
</dbReference>
<dbReference type="GeneID" id="55493466"/>
<feature type="repeat" description="TPR" evidence="1">
    <location>
        <begin position="620"/>
        <end position="653"/>
    </location>
</feature>
<dbReference type="PROSITE" id="PS50005">
    <property type="entry name" value="TPR"/>
    <property type="match status" value="1"/>
</dbReference>
<gene>
    <name evidence="2" type="ORF">RUA4292_02258</name>
</gene>
<dbReference type="OrthoDB" id="7060708at2"/>
<name>A0A0P1EDY9_9RHOB</name>
<organism evidence="2 3">
    <name type="scientific">Ruegeria atlantica</name>
    <dbReference type="NCBI Taxonomy" id="81569"/>
    <lineage>
        <taxon>Bacteria</taxon>
        <taxon>Pseudomonadati</taxon>
        <taxon>Pseudomonadota</taxon>
        <taxon>Alphaproteobacteria</taxon>
        <taxon>Rhodobacterales</taxon>
        <taxon>Roseobacteraceae</taxon>
        <taxon>Ruegeria</taxon>
    </lineage>
</organism>
<evidence type="ECO:0000256" key="1">
    <source>
        <dbReference type="PROSITE-ProRule" id="PRU00339"/>
    </source>
</evidence>
<reference evidence="2 3" key="1">
    <citation type="submission" date="2015-09" db="EMBL/GenBank/DDBJ databases">
        <authorList>
            <consortium name="Swine Surveillance"/>
        </authorList>
    </citation>
    <scope>NUCLEOTIDE SEQUENCE [LARGE SCALE GENOMIC DNA]</scope>
    <source>
        <strain evidence="2 3">CECT 4292</strain>
    </source>
</reference>
<accession>A0A0P1EDY9</accession>
<proteinExistence type="predicted"/>